<keyword evidence="2" id="KW-0539">Nucleus</keyword>
<comment type="subcellular location">
    <subcellularLocation>
        <location evidence="2">Nucleus</location>
    </subcellularLocation>
</comment>
<dbReference type="InterPro" id="IPR040390">
    <property type="entry name" value="TIFY/JAZ"/>
</dbReference>
<dbReference type="PROSITE" id="PS51320">
    <property type="entry name" value="TIFY"/>
    <property type="match status" value="1"/>
</dbReference>
<dbReference type="AlphaFoldDB" id="A0A8X8ZRH8"/>
<dbReference type="GO" id="GO:2000022">
    <property type="term" value="P:regulation of jasmonic acid mediated signaling pathway"/>
    <property type="evidence" value="ECO:0007669"/>
    <property type="project" value="UniProtKB-UniRule"/>
</dbReference>
<evidence type="ECO:0000259" key="5">
    <source>
        <dbReference type="PROSITE" id="PS51320"/>
    </source>
</evidence>
<keyword evidence="2" id="KW-1184">Jasmonic acid signaling pathway</keyword>
<evidence type="ECO:0000313" key="6">
    <source>
        <dbReference type="EMBL" id="KAG6414283.1"/>
    </source>
</evidence>
<dbReference type="PANTHER" id="PTHR33077">
    <property type="entry name" value="PROTEIN TIFY 4A-RELATED-RELATED"/>
    <property type="match status" value="1"/>
</dbReference>
<dbReference type="GO" id="GO:0031347">
    <property type="term" value="P:regulation of defense response"/>
    <property type="evidence" value="ECO:0007669"/>
    <property type="project" value="UniProtKB-UniRule"/>
</dbReference>
<evidence type="ECO:0000256" key="3">
    <source>
        <dbReference type="SAM" id="MobiDB-lite"/>
    </source>
</evidence>
<evidence type="ECO:0000256" key="2">
    <source>
        <dbReference type="RuleBase" id="RU369065"/>
    </source>
</evidence>
<protein>
    <recommendedName>
        <fullName evidence="2">Protein TIFY</fullName>
    </recommendedName>
    <alternativeName>
        <fullName evidence="2">Jasmonate ZIM domain-containing protein</fullName>
    </alternativeName>
</protein>
<feature type="region of interest" description="Disordered" evidence="3">
    <location>
        <begin position="191"/>
        <end position="217"/>
    </location>
</feature>
<accession>A0A8X8ZRH8</accession>
<reference evidence="6" key="1">
    <citation type="submission" date="2018-01" db="EMBL/GenBank/DDBJ databases">
        <authorList>
            <person name="Mao J.F."/>
        </authorList>
    </citation>
    <scope>NUCLEOTIDE SEQUENCE</scope>
    <source>
        <strain evidence="6">Huo1</strain>
        <tissue evidence="6">Leaf</tissue>
    </source>
</reference>
<dbReference type="EMBL" id="PNBA02000009">
    <property type="protein sequence ID" value="KAG6414283.1"/>
    <property type="molecule type" value="Genomic_DNA"/>
</dbReference>
<name>A0A8X8ZRH8_SALSN</name>
<comment type="similarity">
    <text evidence="1 2">Belongs to the TIFY/JAZ family.</text>
</comment>
<dbReference type="SMART" id="SM00979">
    <property type="entry name" value="TIFY"/>
    <property type="match status" value="1"/>
</dbReference>
<feature type="chain" id="PRO_5036470547" description="Protein TIFY" evidence="4">
    <location>
        <begin position="22"/>
        <end position="217"/>
    </location>
</feature>
<comment type="domain">
    <text evidence="2">The jas domain is required for interaction with COI1.</text>
</comment>
<reference evidence="6" key="2">
    <citation type="submission" date="2020-08" db="EMBL/GenBank/DDBJ databases">
        <title>Plant Genome Project.</title>
        <authorList>
            <person name="Zhang R.-G."/>
        </authorList>
    </citation>
    <scope>NUCLEOTIDE SEQUENCE</scope>
    <source>
        <strain evidence="6">Huo1</strain>
        <tissue evidence="6">Leaf</tissue>
    </source>
</reference>
<dbReference type="InterPro" id="IPR010399">
    <property type="entry name" value="Tify_dom"/>
</dbReference>
<evidence type="ECO:0000313" key="7">
    <source>
        <dbReference type="Proteomes" id="UP000298416"/>
    </source>
</evidence>
<keyword evidence="4" id="KW-0732">Signal</keyword>
<dbReference type="Pfam" id="PF06200">
    <property type="entry name" value="tify"/>
    <property type="match status" value="1"/>
</dbReference>
<comment type="function">
    <text evidence="2">Repressor of jasmonate responses.</text>
</comment>
<dbReference type="Proteomes" id="UP000298416">
    <property type="component" value="Unassembled WGS sequence"/>
</dbReference>
<dbReference type="GO" id="GO:0005634">
    <property type="term" value="C:nucleus"/>
    <property type="evidence" value="ECO:0007669"/>
    <property type="project" value="UniProtKB-SubCell"/>
</dbReference>
<evidence type="ECO:0000256" key="1">
    <source>
        <dbReference type="ARBA" id="ARBA00008614"/>
    </source>
</evidence>
<feature type="domain" description="Tify" evidence="5">
    <location>
        <begin position="126"/>
        <end position="161"/>
    </location>
</feature>
<feature type="signal peptide" evidence="4">
    <location>
        <begin position="1"/>
        <end position="21"/>
    </location>
</feature>
<dbReference type="Pfam" id="PF09425">
    <property type="entry name" value="Jas_motif"/>
    <property type="match status" value="1"/>
</dbReference>
<keyword evidence="7" id="KW-1185">Reference proteome</keyword>
<gene>
    <name evidence="6" type="ORF">SASPL_127001</name>
</gene>
<dbReference type="PANTHER" id="PTHR33077:SF140">
    <property type="entry name" value="PROTEIN TIFY 10B"/>
    <property type="match status" value="1"/>
</dbReference>
<dbReference type="InterPro" id="IPR018467">
    <property type="entry name" value="CCT_CS"/>
</dbReference>
<proteinExistence type="inferred from homology"/>
<organism evidence="6">
    <name type="scientific">Salvia splendens</name>
    <name type="common">Scarlet sage</name>
    <dbReference type="NCBI Taxonomy" id="180675"/>
    <lineage>
        <taxon>Eukaryota</taxon>
        <taxon>Viridiplantae</taxon>
        <taxon>Streptophyta</taxon>
        <taxon>Embryophyta</taxon>
        <taxon>Tracheophyta</taxon>
        <taxon>Spermatophyta</taxon>
        <taxon>Magnoliopsida</taxon>
        <taxon>eudicotyledons</taxon>
        <taxon>Gunneridae</taxon>
        <taxon>Pentapetalae</taxon>
        <taxon>asterids</taxon>
        <taxon>lamiids</taxon>
        <taxon>Lamiales</taxon>
        <taxon>Lamiaceae</taxon>
        <taxon>Nepetoideae</taxon>
        <taxon>Mentheae</taxon>
        <taxon>Salviinae</taxon>
        <taxon>Salvia</taxon>
        <taxon>Salvia subgen. Calosphace</taxon>
        <taxon>core Calosphace</taxon>
    </lineage>
</organism>
<sequence length="217" mass="24294">MHKRHIFLVLFSPLHNLIIWSSTINHLTFTHFNLTTSQDSFPHSNLIESEDSFPHFNLILLQREMASVDSGGRSKFSQTCSLLRQYLKEKNGSLGELTLGLTPAPTHTPEIKETMNFLSVIENKPTEVETAAMTIFYGGKVMVYNDFPAEKAQEILALASTASAQQSLDSDLPIARKNSLASFLEKRRDRITAKAPYPPRKATPKPEAAWLGLAPRN</sequence>
<evidence type="ECO:0000256" key="4">
    <source>
        <dbReference type="SAM" id="SignalP"/>
    </source>
</evidence>
<comment type="caution">
    <text evidence="6">The sequence shown here is derived from an EMBL/GenBank/DDBJ whole genome shotgun (WGS) entry which is preliminary data.</text>
</comment>
<dbReference type="GO" id="GO:0009611">
    <property type="term" value="P:response to wounding"/>
    <property type="evidence" value="ECO:0007669"/>
    <property type="project" value="UniProtKB-UniRule"/>
</dbReference>